<dbReference type="InterPro" id="IPR013083">
    <property type="entry name" value="Znf_RING/FYVE/PHD"/>
</dbReference>
<keyword evidence="3" id="KW-0862">Zinc</keyword>
<proteinExistence type="predicted"/>
<feature type="region of interest" description="Disordered" evidence="6">
    <location>
        <begin position="201"/>
        <end position="237"/>
    </location>
</feature>
<keyword evidence="1" id="KW-0479">Metal-binding</keyword>
<evidence type="ECO:0000256" key="6">
    <source>
        <dbReference type="SAM" id="MobiDB-lite"/>
    </source>
</evidence>
<keyword evidence="9" id="KW-1185">Reference proteome</keyword>
<keyword evidence="2 4" id="KW-0863">Zinc-finger</keyword>
<dbReference type="InterPro" id="IPR017907">
    <property type="entry name" value="Znf_RING_CS"/>
</dbReference>
<feature type="domain" description="RING-type" evidence="7">
    <location>
        <begin position="149"/>
        <end position="176"/>
    </location>
</feature>
<evidence type="ECO:0000313" key="9">
    <source>
        <dbReference type="Proteomes" id="UP001460270"/>
    </source>
</evidence>
<name>A0AAW0NG09_9GOBI</name>
<dbReference type="Pfam" id="PF13445">
    <property type="entry name" value="zf-RING_UBOX"/>
    <property type="match status" value="1"/>
</dbReference>
<accession>A0AAW0NG09</accession>
<protein>
    <recommendedName>
        <fullName evidence="7">RING-type domain-containing protein</fullName>
    </recommendedName>
</protein>
<feature type="compositionally biased region" description="Basic and acidic residues" evidence="6">
    <location>
        <begin position="216"/>
        <end position="226"/>
    </location>
</feature>
<sequence length="371" mass="42638">MEKKNEKPQDPGSLLQLLKEQRIQAVQCERQITAVFARMRHHLQEEQDKAVSALRQEQSRQAQTMGPRLQSLRKTLSSLNNSIQELEKQLQTHSQDFLRTYRPALPPSLWLLPQTPTGLLLNQAKVLGNLGFKAWRSMRRVTFTEPVSLSCHHSFCRSCLQEHWAQQKSRSCPVCRRKSSKDGPGINFALKELSDSLRQKLNVSDQTEQPQASAQTEERKEEKPQDPESLLQSLKEQRNQVRDRVNLYENIVQHSEKQAVQCERQITAVFERMRRHLQEEQDRAVSALRQEQSRQAQTMGPQLQSLRKTLSSLNNSIQELEKQLETHSQDFLRTYRPALPPSPEPLPQTPTGLLLNQAKVLGNLGFRPGAA</sequence>
<dbReference type="InterPro" id="IPR027370">
    <property type="entry name" value="Znf-RING_euk"/>
</dbReference>
<organism evidence="8 9">
    <name type="scientific">Mugilogobius chulae</name>
    <name type="common">yellowstripe goby</name>
    <dbReference type="NCBI Taxonomy" id="88201"/>
    <lineage>
        <taxon>Eukaryota</taxon>
        <taxon>Metazoa</taxon>
        <taxon>Chordata</taxon>
        <taxon>Craniata</taxon>
        <taxon>Vertebrata</taxon>
        <taxon>Euteleostomi</taxon>
        <taxon>Actinopterygii</taxon>
        <taxon>Neopterygii</taxon>
        <taxon>Teleostei</taxon>
        <taxon>Neoteleostei</taxon>
        <taxon>Acanthomorphata</taxon>
        <taxon>Gobiaria</taxon>
        <taxon>Gobiiformes</taxon>
        <taxon>Gobioidei</taxon>
        <taxon>Gobiidae</taxon>
        <taxon>Gobionellinae</taxon>
        <taxon>Mugilogobius</taxon>
    </lineage>
</organism>
<dbReference type="InterPro" id="IPR050143">
    <property type="entry name" value="TRIM/RBCC"/>
</dbReference>
<feature type="coiled-coil region" evidence="5">
    <location>
        <begin position="303"/>
        <end position="330"/>
    </location>
</feature>
<reference evidence="9" key="1">
    <citation type="submission" date="2024-04" db="EMBL/GenBank/DDBJ databases">
        <title>Salinicola lusitanus LLJ914,a marine bacterium isolated from the Okinawa Trough.</title>
        <authorList>
            <person name="Li J."/>
        </authorList>
    </citation>
    <scope>NUCLEOTIDE SEQUENCE [LARGE SCALE GENOMIC DNA]</scope>
</reference>
<dbReference type="Gene3D" id="3.30.40.10">
    <property type="entry name" value="Zinc/RING finger domain, C3HC4 (zinc finger)"/>
    <property type="match status" value="1"/>
</dbReference>
<evidence type="ECO:0000256" key="2">
    <source>
        <dbReference type="ARBA" id="ARBA00022771"/>
    </source>
</evidence>
<dbReference type="PROSITE" id="PS50089">
    <property type="entry name" value="ZF_RING_2"/>
    <property type="match status" value="1"/>
</dbReference>
<dbReference type="EMBL" id="JBBPFD010000014">
    <property type="protein sequence ID" value="KAK7898173.1"/>
    <property type="molecule type" value="Genomic_DNA"/>
</dbReference>
<dbReference type="GO" id="GO:0008270">
    <property type="term" value="F:zinc ion binding"/>
    <property type="evidence" value="ECO:0007669"/>
    <property type="project" value="UniProtKB-KW"/>
</dbReference>
<dbReference type="InterPro" id="IPR001841">
    <property type="entry name" value="Znf_RING"/>
</dbReference>
<keyword evidence="5" id="KW-0175">Coiled coil</keyword>
<evidence type="ECO:0000256" key="5">
    <source>
        <dbReference type="SAM" id="Coils"/>
    </source>
</evidence>
<evidence type="ECO:0000256" key="4">
    <source>
        <dbReference type="PROSITE-ProRule" id="PRU00175"/>
    </source>
</evidence>
<dbReference type="PANTHER" id="PTHR24103">
    <property type="entry name" value="E3 UBIQUITIN-PROTEIN LIGASE TRIM"/>
    <property type="match status" value="1"/>
</dbReference>
<dbReference type="AlphaFoldDB" id="A0AAW0NG09"/>
<evidence type="ECO:0000256" key="1">
    <source>
        <dbReference type="ARBA" id="ARBA00022723"/>
    </source>
</evidence>
<dbReference type="PROSITE" id="PS00518">
    <property type="entry name" value="ZF_RING_1"/>
    <property type="match status" value="1"/>
</dbReference>
<feature type="coiled-coil region" evidence="5">
    <location>
        <begin position="69"/>
        <end position="96"/>
    </location>
</feature>
<comment type="caution">
    <text evidence="8">The sequence shown here is derived from an EMBL/GenBank/DDBJ whole genome shotgun (WGS) entry which is preliminary data.</text>
</comment>
<dbReference type="Proteomes" id="UP001460270">
    <property type="component" value="Unassembled WGS sequence"/>
</dbReference>
<gene>
    <name evidence="8" type="ORF">WMY93_019026</name>
</gene>
<evidence type="ECO:0000256" key="3">
    <source>
        <dbReference type="ARBA" id="ARBA00022833"/>
    </source>
</evidence>
<feature type="compositionally biased region" description="Polar residues" evidence="6">
    <location>
        <begin position="201"/>
        <end position="215"/>
    </location>
</feature>
<dbReference type="SUPFAM" id="SSF57850">
    <property type="entry name" value="RING/U-box"/>
    <property type="match status" value="1"/>
</dbReference>
<evidence type="ECO:0000259" key="7">
    <source>
        <dbReference type="PROSITE" id="PS50089"/>
    </source>
</evidence>
<evidence type="ECO:0000313" key="8">
    <source>
        <dbReference type="EMBL" id="KAK7898173.1"/>
    </source>
</evidence>